<dbReference type="EMBL" id="JBFARM010000005">
    <property type="protein sequence ID" value="MEV4287398.1"/>
    <property type="molecule type" value="Genomic_DNA"/>
</dbReference>
<evidence type="ECO:0000313" key="5">
    <source>
        <dbReference type="Proteomes" id="UP001552427"/>
    </source>
</evidence>
<dbReference type="InterPro" id="IPR016032">
    <property type="entry name" value="Sig_transdc_resp-reg_C-effctor"/>
</dbReference>
<feature type="domain" description="OmpR/PhoB-type" evidence="3">
    <location>
        <begin position="1"/>
        <end position="95"/>
    </location>
</feature>
<evidence type="ECO:0000313" key="4">
    <source>
        <dbReference type="EMBL" id="MEV4287398.1"/>
    </source>
</evidence>
<dbReference type="Proteomes" id="UP001552427">
    <property type="component" value="Unassembled WGS sequence"/>
</dbReference>
<organism evidence="4 5">
    <name type="scientific">Nonomuraea bangladeshensis</name>
    <dbReference type="NCBI Taxonomy" id="404385"/>
    <lineage>
        <taxon>Bacteria</taxon>
        <taxon>Bacillati</taxon>
        <taxon>Actinomycetota</taxon>
        <taxon>Actinomycetes</taxon>
        <taxon>Streptosporangiales</taxon>
        <taxon>Streptosporangiaceae</taxon>
        <taxon>Nonomuraea</taxon>
    </lineage>
</organism>
<comment type="caution">
    <text evidence="4">The sequence shown here is derived from an EMBL/GenBank/DDBJ whole genome shotgun (WGS) entry which is preliminary data.</text>
</comment>
<sequence>MTHLIRIDTAARRAWQGDRYLPLGQREYALLALLVRQHGTVSFDVISRRVYEQPLDDRARRVVQQLAASVRLKLGDRYPHRYIVSVRGVGFFVPRDLVAAPERRIEIEGTQYDVLHWHRQADHGGTAVWTLYARPSQVAAR</sequence>
<reference evidence="4 5" key="1">
    <citation type="submission" date="2024-06" db="EMBL/GenBank/DDBJ databases">
        <title>The Natural Products Discovery Center: Release of the First 8490 Sequenced Strains for Exploring Actinobacteria Biosynthetic Diversity.</title>
        <authorList>
            <person name="Kalkreuter E."/>
            <person name="Kautsar S.A."/>
            <person name="Yang D."/>
            <person name="Bader C.D."/>
            <person name="Teijaro C.N."/>
            <person name="Fluegel L."/>
            <person name="Davis C.M."/>
            <person name="Simpson J.R."/>
            <person name="Lauterbach L."/>
            <person name="Steele A.D."/>
            <person name="Gui C."/>
            <person name="Meng S."/>
            <person name="Li G."/>
            <person name="Viehrig K."/>
            <person name="Ye F."/>
            <person name="Su P."/>
            <person name="Kiefer A.F."/>
            <person name="Nichols A."/>
            <person name="Cepeda A.J."/>
            <person name="Yan W."/>
            <person name="Fan B."/>
            <person name="Jiang Y."/>
            <person name="Adhikari A."/>
            <person name="Zheng C.-J."/>
            <person name="Schuster L."/>
            <person name="Cowan T.M."/>
            <person name="Smanski M.J."/>
            <person name="Chevrette M.G."/>
            <person name="De Carvalho L.P.S."/>
            <person name="Shen B."/>
        </authorList>
    </citation>
    <scope>NUCLEOTIDE SEQUENCE [LARGE SCALE GENOMIC DNA]</scope>
    <source>
        <strain evidence="4 5">NPDC049574</strain>
    </source>
</reference>
<name>A0ABV3H4F8_9ACTN</name>
<dbReference type="InterPro" id="IPR001867">
    <property type="entry name" value="OmpR/PhoB-type_DNA-bd"/>
</dbReference>
<dbReference type="Pfam" id="PF00486">
    <property type="entry name" value="Trans_reg_C"/>
    <property type="match status" value="1"/>
</dbReference>
<dbReference type="CDD" id="cd00383">
    <property type="entry name" value="trans_reg_C"/>
    <property type="match status" value="1"/>
</dbReference>
<dbReference type="RefSeq" id="WP_364450822.1">
    <property type="nucleotide sequence ID" value="NZ_JBFARM010000005.1"/>
</dbReference>
<evidence type="ECO:0000256" key="1">
    <source>
        <dbReference type="ARBA" id="ARBA00023125"/>
    </source>
</evidence>
<keyword evidence="1 2" id="KW-0238">DNA-binding</keyword>
<gene>
    <name evidence="4" type="ORF">AB0K40_17980</name>
</gene>
<dbReference type="PROSITE" id="PS51755">
    <property type="entry name" value="OMPR_PHOB"/>
    <property type="match status" value="1"/>
</dbReference>
<dbReference type="SUPFAM" id="SSF46894">
    <property type="entry name" value="C-terminal effector domain of the bipartite response regulators"/>
    <property type="match status" value="1"/>
</dbReference>
<dbReference type="InterPro" id="IPR036388">
    <property type="entry name" value="WH-like_DNA-bd_sf"/>
</dbReference>
<proteinExistence type="predicted"/>
<keyword evidence="5" id="KW-1185">Reference proteome</keyword>
<evidence type="ECO:0000259" key="3">
    <source>
        <dbReference type="PROSITE" id="PS51755"/>
    </source>
</evidence>
<evidence type="ECO:0000256" key="2">
    <source>
        <dbReference type="PROSITE-ProRule" id="PRU01091"/>
    </source>
</evidence>
<protein>
    <submittedName>
        <fullName evidence="4">Winged helix-turn-helix domain-containing protein</fullName>
    </submittedName>
</protein>
<accession>A0ABV3H4F8</accession>
<feature type="DNA-binding region" description="OmpR/PhoB-type" evidence="2">
    <location>
        <begin position="1"/>
        <end position="95"/>
    </location>
</feature>
<dbReference type="Gene3D" id="1.10.10.10">
    <property type="entry name" value="Winged helix-like DNA-binding domain superfamily/Winged helix DNA-binding domain"/>
    <property type="match status" value="1"/>
</dbReference>
<dbReference type="SMART" id="SM00862">
    <property type="entry name" value="Trans_reg_C"/>
    <property type="match status" value="1"/>
</dbReference>